<evidence type="ECO:0000256" key="2">
    <source>
        <dbReference type="ARBA" id="ARBA00023163"/>
    </source>
</evidence>
<feature type="transmembrane region" description="Helical" evidence="3">
    <location>
        <begin position="208"/>
        <end position="226"/>
    </location>
</feature>
<gene>
    <name evidence="4" type="ORF">HC031_13310</name>
</gene>
<keyword evidence="5" id="KW-1185">Reference proteome</keyword>
<feature type="transmembrane region" description="Helical" evidence="3">
    <location>
        <begin position="113"/>
        <end position="135"/>
    </location>
</feature>
<feature type="transmembrane region" description="Helical" evidence="3">
    <location>
        <begin position="84"/>
        <end position="107"/>
    </location>
</feature>
<keyword evidence="3" id="KW-1133">Transmembrane helix</keyword>
<comment type="caution">
    <text evidence="4">The sequence shown here is derived from an EMBL/GenBank/DDBJ whole genome shotgun (WGS) entry which is preliminary data.</text>
</comment>
<feature type="transmembrane region" description="Helical" evidence="3">
    <location>
        <begin position="182"/>
        <end position="201"/>
    </location>
</feature>
<proteinExistence type="predicted"/>
<dbReference type="RefSeq" id="WP_167925579.1">
    <property type="nucleotide sequence ID" value="NZ_JAATVY010000007.1"/>
</dbReference>
<keyword evidence="3" id="KW-0812">Transmembrane</keyword>
<evidence type="ECO:0000313" key="5">
    <source>
        <dbReference type="Proteomes" id="UP000722989"/>
    </source>
</evidence>
<reference evidence="4 5" key="1">
    <citation type="submission" date="2020-03" db="EMBL/GenBank/DDBJ databases">
        <title>WGS of the type strain of Planosporangium spp.</title>
        <authorList>
            <person name="Thawai C."/>
        </authorList>
    </citation>
    <scope>NUCLEOTIDE SEQUENCE [LARGE SCALE GENOMIC DNA]</scope>
    <source>
        <strain evidence="4 5">TBRC 5610</strain>
    </source>
</reference>
<evidence type="ECO:0000256" key="1">
    <source>
        <dbReference type="ARBA" id="ARBA00023015"/>
    </source>
</evidence>
<feature type="transmembrane region" description="Helical" evidence="3">
    <location>
        <begin position="241"/>
        <end position="258"/>
    </location>
</feature>
<dbReference type="EMBL" id="JAATVY010000007">
    <property type="protein sequence ID" value="NJC70684.1"/>
    <property type="molecule type" value="Genomic_DNA"/>
</dbReference>
<name>A0ABX0XZV3_9ACTN</name>
<sequence>MNTHANADLLARYVAGDPGLDDATLWSLETHLESCRACRARLGTTMDGGTVALLDRVHRELGQRIAAGPAPYRRRRWWSFGRRWTVAWSVLPWLAVTVGMLATALLFDRAYPQYPSMVLLVAPVAPLFSVAAAWSRRADPAWELLTATPRAGLWLLLRRTLAVLAVLIPLLMLAGWRAGQSPARWLLPCLVFTAATLALGGRIGVQRAAYVLTAAWAAGVMVPTVAEREPSALLQPGSQPGWALALAVVGAIALLRRADYRRLTSRN</sequence>
<accession>A0ABX0XZV3</accession>
<feature type="transmembrane region" description="Helical" evidence="3">
    <location>
        <begin position="156"/>
        <end position="176"/>
    </location>
</feature>
<organism evidence="4 5">
    <name type="scientific">Planosporangium thailandense</name>
    <dbReference type="NCBI Taxonomy" id="765197"/>
    <lineage>
        <taxon>Bacteria</taxon>
        <taxon>Bacillati</taxon>
        <taxon>Actinomycetota</taxon>
        <taxon>Actinomycetes</taxon>
        <taxon>Micromonosporales</taxon>
        <taxon>Micromonosporaceae</taxon>
        <taxon>Planosporangium</taxon>
    </lineage>
</organism>
<dbReference type="InterPro" id="IPR041916">
    <property type="entry name" value="Anti_sigma_zinc_sf"/>
</dbReference>
<protein>
    <submittedName>
        <fullName evidence="4">Zf-HC2 domain-containing protein</fullName>
    </submittedName>
</protein>
<keyword evidence="3" id="KW-0472">Membrane</keyword>
<dbReference type="Proteomes" id="UP000722989">
    <property type="component" value="Unassembled WGS sequence"/>
</dbReference>
<evidence type="ECO:0000313" key="4">
    <source>
        <dbReference type="EMBL" id="NJC70684.1"/>
    </source>
</evidence>
<keyword evidence="2" id="KW-0804">Transcription</keyword>
<evidence type="ECO:0000256" key="3">
    <source>
        <dbReference type="SAM" id="Phobius"/>
    </source>
</evidence>
<keyword evidence="1" id="KW-0805">Transcription regulation</keyword>
<dbReference type="Gene3D" id="1.10.10.1320">
    <property type="entry name" value="Anti-sigma factor, zinc-finger domain"/>
    <property type="match status" value="1"/>
</dbReference>